<gene>
    <name evidence="2" type="ORF">AG1IA_08589</name>
</gene>
<dbReference type="EMBL" id="AFRT01002687">
    <property type="protein sequence ID" value="ELU37381.1"/>
    <property type="molecule type" value="Genomic_DNA"/>
</dbReference>
<feature type="compositionally biased region" description="Basic and acidic residues" evidence="1">
    <location>
        <begin position="66"/>
        <end position="87"/>
    </location>
</feature>
<name>L8WGS9_THACA</name>
<reference evidence="2 3" key="1">
    <citation type="journal article" date="2013" name="Nat. Commun.">
        <title>The evolution and pathogenic mechanisms of the rice sheath blight pathogen.</title>
        <authorList>
            <person name="Zheng A."/>
            <person name="Lin R."/>
            <person name="Xu L."/>
            <person name="Qin P."/>
            <person name="Tang C."/>
            <person name="Ai P."/>
            <person name="Zhang D."/>
            <person name="Liu Y."/>
            <person name="Sun Z."/>
            <person name="Feng H."/>
            <person name="Wang Y."/>
            <person name="Chen Y."/>
            <person name="Liang X."/>
            <person name="Fu R."/>
            <person name="Li Q."/>
            <person name="Zhang J."/>
            <person name="Yu X."/>
            <person name="Xie Z."/>
            <person name="Ding L."/>
            <person name="Guan P."/>
            <person name="Tang J."/>
            <person name="Liang Y."/>
            <person name="Wang S."/>
            <person name="Deng Q."/>
            <person name="Li S."/>
            <person name="Zhu J."/>
            <person name="Wang L."/>
            <person name="Liu H."/>
            <person name="Li P."/>
        </authorList>
    </citation>
    <scope>NUCLEOTIDE SEQUENCE [LARGE SCALE GENOMIC DNA]</scope>
    <source>
        <strain evidence="3">AG-1 IA</strain>
    </source>
</reference>
<evidence type="ECO:0000256" key="1">
    <source>
        <dbReference type="SAM" id="MobiDB-lite"/>
    </source>
</evidence>
<feature type="region of interest" description="Disordered" evidence="1">
    <location>
        <begin position="50"/>
        <end position="87"/>
    </location>
</feature>
<dbReference type="AlphaFoldDB" id="L8WGS9"/>
<evidence type="ECO:0000313" key="3">
    <source>
        <dbReference type="Proteomes" id="UP000011668"/>
    </source>
</evidence>
<dbReference type="Proteomes" id="UP000011668">
    <property type="component" value="Unassembled WGS sequence"/>
</dbReference>
<proteinExistence type="predicted"/>
<dbReference type="HOGENOM" id="CLU_2484871_0_0_1"/>
<accession>L8WGS9</accession>
<comment type="caution">
    <text evidence="2">The sequence shown here is derived from an EMBL/GenBank/DDBJ whole genome shotgun (WGS) entry which is preliminary data.</text>
</comment>
<organism evidence="2 3">
    <name type="scientific">Thanatephorus cucumeris (strain AG1-IA)</name>
    <name type="common">Rice sheath blight fungus</name>
    <name type="synonym">Rhizoctonia solani</name>
    <dbReference type="NCBI Taxonomy" id="983506"/>
    <lineage>
        <taxon>Eukaryota</taxon>
        <taxon>Fungi</taxon>
        <taxon>Dikarya</taxon>
        <taxon>Basidiomycota</taxon>
        <taxon>Agaricomycotina</taxon>
        <taxon>Agaricomycetes</taxon>
        <taxon>Cantharellales</taxon>
        <taxon>Ceratobasidiaceae</taxon>
        <taxon>Rhizoctonia</taxon>
        <taxon>Rhizoctonia solani AG-1</taxon>
    </lineage>
</organism>
<sequence length="87" mass="10580">MVVRLVGRYRLDRHTWFPTLDTRLPELQKRDKPAFRLAVHFVHPRDSHIHFPRSKIVQKQSHTHNLQHEKRENKKETQQKTKRGPET</sequence>
<evidence type="ECO:0000313" key="2">
    <source>
        <dbReference type="EMBL" id="ELU37381.1"/>
    </source>
</evidence>
<keyword evidence="3" id="KW-1185">Reference proteome</keyword>
<protein>
    <submittedName>
        <fullName evidence="2">Uncharacterized protein</fullName>
    </submittedName>
</protein>